<evidence type="ECO:0000313" key="1">
    <source>
        <dbReference type="EMBL" id="EFU77322.1"/>
    </source>
</evidence>
<proteinExistence type="predicted"/>
<dbReference type="EMBL" id="AEPW01000027">
    <property type="protein sequence ID" value="EFU77322.1"/>
    <property type="molecule type" value="Genomic_DNA"/>
</dbReference>
<evidence type="ECO:0008006" key="3">
    <source>
        <dbReference type="Google" id="ProtNLM"/>
    </source>
</evidence>
<dbReference type="AlphaFoldDB" id="E6LLG0"/>
<dbReference type="eggNOG" id="ENOG5033NCN">
    <property type="taxonomic scope" value="Bacteria"/>
</dbReference>
<reference evidence="1 2" key="1">
    <citation type="submission" date="2010-12" db="EMBL/GenBank/DDBJ databases">
        <authorList>
            <person name="Muzny D."/>
            <person name="Qin X."/>
            <person name="Deng J."/>
            <person name="Jiang H."/>
            <person name="Liu Y."/>
            <person name="Qu J."/>
            <person name="Song X.-Z."/>
            <person name="Zhang L."/>
            <person name="Thornton R."/>
            <person name="Coyle M."/>
            <person name="Francisco L."/>
            <person name="Jackson L."/>
            <person name="Javaid M."/>
            <person name="Korchina V."/>
            <person name="Kovar C."/>
            <person name="Mata R."/>
            <person name="Mathew T."/>
            <person name="Ngo R."/>
            <person name="Nguyen L."/>
            <person name="Nguyen N."/>
            <person name="Okwuonu G."/>
            <person name="Ongeri F."/>
            <person name="Pham C."/>
            <person name="Simmons D."/>
            <person name="Wilczek-Boney K."/>
            <person name="Hale W."/>
            <person name="Jakkamsetti A."/>
            <person name="Pham P."/>
            <person name="Ruth R."/>
            <person name="San Lucas F."/>
            <person name="Warren J."/>
            <person name="Zhang J."/>
            <person name="Zhao Z."/>
            <person name="Zhou C."/>
            <person name="Zhu D."/>
            <person name="Lee S."/>
            <person name="Bess C."/>
            <person name="Blankenburg K."/>
            <person name="Forbes L."/>
            <person name="Fu Q."/>
            <person name="Gubbala S."/>
            <person name="Hirani K."/>
            <person name="Jayaseelan J.C."/>
            <person name="Lara F."/>
            <person name="Munidasa M."/>
            <person name="Palculict T."/>
            <person name="Patil S."/>
            <person name="Pu L.-L."/>
            <person name="Saada N."/>
            <person name="Tang L."/>
            <person name="Weissenberger G."/>
            <person name="Zhu Y."/>
            <person name="Hemphill L."/>
            <person name="Shang Y."/>
            <person name="Youmans B."/>
            <person name="Ayvaz T."/>
            <person name="Ross M."/>
            <person name="Santibanez J."/>
            <person name="Aqrawi P."/>
            <person name="Gross S."/>
            <person name="Joshi V."/>
            <person name="Fowler G."/>
            <person name="Nazareth L."/>
            <person name="Reid J."/>
            <person name="Worley K."/>
            <person name="Petrosino J."/>
            <person name="Highlander S."/>
            <person name="Gibbs R."/>
        </authorList>
    </citation>
    <scope>NUCLEOTIDE SEQUENCE [LARGE SCALE GENOMIC DNA]</scope>
    <source>
        <strain evidence="1 2">DSM 3986</strain>
    </source>
</reference>
<sequence>MRLSCLKSLKVATKAVNKARYIVLKLCSSCPYKKEFYETISNIRKLSLHLE</sequence>
<organism evidence="1 2">
    <name type="scientific">Lachnoanaerobaculum saburreum DSM 3986</name>
    <dbReference type="NCBI Taxonomy" id="887325"/>
    <lineage>
        <taxon>Bacteria</taxon>
        <taxon>Bacillati</taxon>
        <taxon>Bacillota</taxon>
        <taxon>Clostridia</taxon>
        <taxon>Lachnospirales</taxon>
        <taxon>Lachnospiraceae</taxon>
        <taxon>Lachnoanaerobaculum</taxon>
    </lineage>
</organism>
<dbReference type="Proteomes" id="UP000003434">
    <property type="component" value="Unassembled WGS sequence"/>
</dbReference>
<gene>
    <name evidence="1" type="ORF">HMPREF0381_0795</name>
</gene>
<comment type="caution">
    <text evidence="1">The sequence shown here is derived from an EMBL/GenBank/DDBJ whole genome shotgun (WGS) entry which is preliminary data.</text>
</comment>
<accession>E6LLG0</accession>
<protein>
    <recommendedName>
        <fullName evidence="3">Transposase DDE domain-containing protein</fullName>
    </recommendedName>
</protein>
<evidence type="ECO:0000313" key="2">
    <source>
        <dbReference type="Proteomes" id="UP000003434"/>
    </source>
</evidence>
<name>E6LLG0_9FIRM</name>
<dbReference type="HOGENOM" id="CLU_3154038_0_0_9"/>